<accession>A0ABM5P107</accession>
<proteinExistence type="predicted"/>
<keyword evidence="3" id="KW-1185">Reference proteome</keyword>
<keyword evidence="1" id="KW-0175">Coiled coil</keyword>
<sequence length="110" mass="13541">MKMNNLKSIWVQITNFFSECMKTYSFWLEQKKIQRHSRLTKRQFNFQCKIKNLDNKLVKFIQKIQMKKQRCQEKLDRVNRKLDRLDKVQQVEVVTKKTRSENKRISLPSF</sequence>
<protein>
    <recommendedName>
        <fullName evidence="4">Transposase</fullName>
    </recommendedName>
</protein>
<evidence type="ECO:0008006" key="4">
    <source>
        <dbReference type="Google" id="ProtNLM"/>
    </source>
</evidence>
<organism evidence="2 3">
    <name type="scientific">Mycoplasma ovis str. Michigan</name>
    <dbReference type="NCBI Taxonomy" id="1415773"/>
    <lineage>
        <taxon>Bacteria</taxon>
        <taxon>Bacillati</taxon>
        <taxon>Mycoplasmatota</taxon>
        <taxon>Mollicutes</taxon>
        <taxon>Mycoplasmataceae</taxon>
        <taxon>Mycoplasma</taxon>
    </lineage>
</organism>
<dbReference type="Proteomes" id="UP000018745">
    <property type="component" value="Chromosome"/>
</dbReference>
<feature type="coiled-coil region" evidence="1">
    <location>
        <begin position="50"/>
        <end position="88"/>
    </location>
</feature>
<evidence type="ECO:0000256" key="1">
    <source>
        <dbReference type="SAM" id="Coils"/>
    </source>
</evidence>
<reference evidence="2 3" key="1">
    <citation type="journal article" date="2014" name="Genome Announc.">
        <title>Complete Genome Sequence of Mycoplasma ovis Strain Michigan, a Hemoplasma of Sheep with Two Distinct 16S rRNA Genes.</title>
        <authorList>
            <person name="Deshuillers P.L."/>
            <person name="Santos A.P."/>
            <person name="do Nascimento N.C."/>
            <person name="Hampel J.A."/>
            <person name="Bergin I.L."/>
            <person name="Dyson M.C."/>
            <person name="Messick J.B."/>
        </authorList>
    </citation>
    <scope>NUCLEOTIDE SEQUENCE [LARGE SCALE GENOMIC DNA]</scope>
    <source>
        <strain evidence="2 3">Michigan</strain>
    </source>
</reference>
<gene>
    <name evidence="2" type="ORF">OVS_00325</name>
</gene>
<dbReference type="EMBL" id="CP006935">
    <property type="protein sequence ID" value="AHC40092.1"/>
    <property type="molecule type" value="Genomic_DNA"/>
</dbReference>
<name>A0ABM5P107_9MOLU</name>
<evidence type="ECO:0000313" key="2">
    <source>
        <dbReference type="EMBL" id="AHC40092.1"/>
    </source>
</evidence>
<evidence type="ECO:0000313" key="3">
    <source>
        <dbReference type="Proteomes" id="UP000018745"/>
    </source>
</evidence>